<proteinExistence type="predicted"/>
<dbReference type="EMBL" id="JMQA01000036">
    <property type="protein sequence ID" value="KFN06992.1"/>
    <property type="molecule type" value="Genomic_DNA"/>
</dbReference>
<dbReference type="OrthoDB" id="9798835at2"/>
<dbReference type="InterPro" id="IPR036388">
    <property type="entry name" value="WH-like_DNA-bd_sf"/>
</dbReference>
<evidence type="ECO:0000313" key="7">
    <source>
        <dbReference type="Proteomes" id="UP000029278"/>
    </source>
</evidence>
<dbReference type="Gene3D" id="1.10.10.10">
    <property type="entry name" value="Winged helix-like DNA-binding domain superfamily/Winged helix DNA-binding domain"/>
    <property type="match status" value="1"/>
</dbReference>
<dbReference type="GO" id="GO:0003677">
    <property type="term" value="F:DNA binding"/>
    <property type="evidence" value="ECO:0007669"/>
    <property type="project" value="UniProtKB-KW"/>
</dbReference>
<gene>
    <name evidence="5" type="primary">aseR</name>
    <name evidence="5" type="ORF">DJ90_4597</name>
    <name evidence="6" type="ORF">GNQ08_24780</name>
</gene>
<reference evidence="6 8" key="2">
    <citation type="submission" date="2019-11" db="EMBL/GenBank/DDBJ databases">
        <title>Draft genome sequences of five Paenibacillus species of dairy origin.</title>
        <authorList>
            <person name="Olajide A.M."/>
            <person name="Chen S."/>
            <person name="Lapointe G."/>
        </authorList>
    </citation>
    <scope>NUCLEOTIDE SEQUENCE [LARGE SCALE GENOMIC DNA]</scope>
    <source>
        <strain evidence="6 8">3CT49</strain>
    </source>
</reference>
<dbReference type="GeneID" id="77009717"/>
<dbReference type="NCBIfam" id="NF033788">
    <property type="entry name" value="HTH_metalloreg"/>
    <property type="match status" value="1"/>
</dbReference>
<protein>
    <submittedName>
        <fullName evidence="5">HTH-type transcriptional repressor AseR</fullName>
    </submittedName>
    <submittedName>
        <fullName evidence="6">Metalloregulator ArsR/SmtB family transcription factor</fullName>
    </submittedName>
</protein>
<evidence type="ECO:0000256" key="1">
    <source>
        <dbReference type="ARBA" id="ARBA00023015"/>
    </source>
</evidence>
<keyword evidence="7" id="KW-1185">Reference proteome</keyword>
<sequence>MTTPETSIAEMAETLKLLSDKTRLMIVALLKEQEMCVCDIVDILETTQPNISQHLKKLKTGGIVNETRRSQWIYYALNVGDKPYLNDILNQLPSMKEKMKAHHPNRCC</sequence>
<evidence type="ECO:0000256" key="3">
    <source>
        <dbReference type="ARBA" id="ARBA00023163"/>
    </source>
</evidence>
<name>A0A090Z8N7_PAEMA</name>
<dbReference type="InterPro" id="IPR036390">
    <property type="entry name" value="WH_DNA-bd_sf"/>
</dbReference>
<dbReference type="InterPro" id="IPR011991">
    <property type="entry name" value="ArsR-like_HTH"/>
</dbReference>
<keyword evidence="2" id="KW-0238">DNA-binding</keyword>
<dbReference type="AlphaFoldDB" id="A0A090Z8N7"/>
<accession>A0A090Z8N7</accession>
<dbReference type="SMART" id="SM00418">
    <property type="entry name" value="HTH_ARSR"/>
    <property type="match status" value="1"/>
</dbReference>
<dbReference type="Proteomes" id="UP000442469">
    <property type="component" value="Unassembled WGS sequence"/>
</dbReference>
<keyword evidence="3" id="KW-0804">Transcription</keyword>
<comment type="caution">
    <text evidence="5">The sequence shown here is derived from an EMBL/GenBank/DDBJ whole genome shotgun (WGS) entry which is preliminary data.</text>
</comment>
<dbReference type="InterPro" id="IPR001845">
    <property type="entry name" value="HTH_ArsR_DNA-bd_dom"/>
</dbReference>
<evidence type="ECO:0000313" key="6">
    <source>
        <dbReference type="EMBL" id="MUG25581.1"/>
    </source>
</evidence>
<dbReference type="GO" id="GO:0003700">
    <property type="term" value="F:DNA-binding transcription factor activity"/>
    <property type="evidence" value="ECO:0007669"/>
    <property type="project" value="InterPro"/>
</dbReference>
<dbReference type="PROSITE" id="PS50987">
    <property type="entry name" value="HTH_ARSR_2"/>
    <property type="match status" value="1"/>
</dbReference>
<dbReference type="HOGENOM" id="CLU_097806_3_1_9"/>
<dbReference type="PRINTS" id="PR00778">
    <property type="entry name" value="HTHARSR"/>
</dbReference>
<feature type="domain" description="HTH arsR-type" evidence="4">
    <location>
        <begin position="3"/>
        <end position="100"/>
    </location>
</feature>
<evidence type="ECO:0000313" key="8">
    <source>
        <dbReference type="Proteomes" id="UP000442469"/>
    </source>
</evidence>
<dbReference type="Pfam" id="PF01022">
    <property type="entry name" value="HTH_5"/>
    <property type="match status" value="1"/>
</dbReference>
<dbReference type="PANTHER" id="PTHR33154">
    <property type="entry name" value="TRANSCRIPTIONAL REGULATOR, ARSR FAMILY"/>
    <property type="match status" value="1"/>
</dbReference>
<dbReference type="SUPFAM" id="SSF46785">
    <property type="entry name" value="Winged helix' DNA-binding domain"/>
    <property type="match status" value="1"/>
</dbReference>
<dbReference type="RefSeq" id="WP_036626411.1">
    <property type="nucleotide sequence ID" value="NZ_BGML01000007.1"/>
</dbReference>
<evidence type="ECO:0000259" key="4">
    <source>
        <dbReference type="PROSITE" id="PS50987"/>
    </source>
</evidence>
<dbReference type="PANTHER" id="PTHR33154:SF18">
    <property type="entry name" value="ARSENICAL RESISTANCE OPERON REPRESSOR"/>
    <property type="match status" value="1"/>
</dbReference>
<dbReference type="PATRIC" id="fig|44252.3.peg.3986"/>
<dbReference type="InterPro" id="IPR051081">
    <property type="entry name" value="HTH_MetalResp_TranReg"/>
</dbReference>
<evidence type="ECO:0000313" key="5">
    <source>
        <dbReference type="EMBL" id="KFN06992.1"/>
    </source>
</evidence>
<dbReference type="STRING" id="44252.DJ90_4597"/>
<dbReference type="EMBL" id="WNZZ01000027">
    <property type="protein sequence ID" value="MUG25581.1"/>
    <property type="molecule type" value="Genomic_DNA"/>
</dbReference>
<keyword evidence="1" id="KW-0805">Transcription regulation</keyword>
<organism evidence="5 7">
    <name type="scientific">Paenibacillus macerans</name>
    <name type="common">Bacillus macerans</name>
    <dbReference type="NCBI Taxonomy" id="44252"/>
    <lineage>
        <taxon>Bacteria</taxon>
        <taxon>Bacillati</taxon>
        <taxon>Bacillota</taxon>
        <taxon>Bacilli</taxon>
        <taxon>Bacillales</taxon>
        <taxon>Paenibacillaceae</taxon>
        <taxon>Paenibacillus</taxon>
    </lineage>
</organism>
<reference evidence="5 7" key="1">
    <citation type="submission" date="2014-04" db="EMBL/GenBank/DDBJ databases">
        <authorList>
            <person name="Bishop-Lilly K.A."/>
            <person name="Broomall S.M."/>
            <person name="Chain P.S."/>
            <person name="Chertkov O."/>
            <person name="Coyne S.R."/>
            <person name="Daligault H.E."/>
            <person name="Davenport K.W."/>
            <person name="Erkkila T."/>
            <person name="Frey K.G."/>
            <person name="Gibbons H.S."/>
            <person name="Gu W."/>
            <person name="Jaissle J."/>
            <person name="Johnson S.L."/>
            <person name="Koroleva G.I."/>
            <person name="Ladner J.T."/>
            <person name="Lo C.-C."/>
            <person name="Minogue T.D."/>
            <person name="Munk C."/>
            <person name="Palacios G.F."/>
            <person name="Redden C.L."/>
            <person name="Rosenzweig C.N."/>
            <person name="Scholz M.B."/>
            <person name="Teshima H."/>
            <person name="Xu Y."/>
        </authorList>
    </citation>
    <scope>NUCLEOTIDE SEQUENCE [LARGE SCALE GENOMIC DNA]</scope>
    <source>
        <strain evidence="5 7">8244</strain>
    </source>
</reference>
<dbReference type="Proteomes" id="UP000029278">
    <property type="component" value="Unassembled WGS sequence"/>
</dbReference>
<evidence type="ECO:0000256" key="2">
    <source>
        <dbReference type="ARBA" id="ARBA00023125"/>
    </source>
</evidence>
<dbReference type="CDD" id="cd00090">
    <property type="entry name" value="HTH_ARSR"/>
    <property type="match status" value="1"/>
</dbReference>